<reference evidence="1" key="2">
    <citation type="journal article" date="2015" name="Fish Shellfish Immunol.">
        <title>Early steps in the European eel (Anguilla anguilla)-Vibrio vulnificus interaction in the gills: Role of the RtxA13 toxin.</title>
        <authorList>
            <person name="Callol A."/>
            <person name="Pajuelo D."/>
            <person name="Ebbesson L."/>
            <person name="Teles M."/>
            <person name="MacKenzie S."/>
            <person name="Amaro C."/>
        </authorList>
    </citation>
    <scope>NUCLEOTIDE SEQUENCE</scope>
</reference>
<name>A0A0E9TJD6_ANGAN</name>
<evidence type="ECO:0000313" key="1">
    <source>
        <dbReference type="EMBL" id="JAH52823.1"/>
    </source>
</evidence>
<reference evidence="1" key="1">
    <citation type="submission" date="2014-11" db="EMBL/GenBank/DDBJ databases">
        <authorList>
            <person name="Amaro Gonzalez C."/>
        </authorList>
    </citation>
    <scope>NUCLEOTIDE SEQUENCE</scope>
</reference>
<organism evidence="1">
    <name type="scientific">Anguilla anguilla</name>
    <name type="common">European freshwater eel</name>
    <name type="synonym">Muraena anguilla</name>
    <dbReference type="NCBI Taxonomy" id="7936"/>
    <lineage>
        <taxon>Eukaryota</taxon>
        <taxon>Metazoa</taxon>
        <taxon>Chordata</taxon>
        <taxon>Craniata</taxon>
        <taxon>Vertebrata</taxon>
        <taxon>Euteleostomi</taxon>
        <taxon>Actinopterygii</taxon>
        <taxon>Neopterygii</taxon>
        <taxon>Teleostei</taxon>
        <taxon>Anguilliformes</taxon>
        <taxon>Anguillidae</taxon>
        <taxon>Anguilla</taxon>
    </lineage>
</organism>
<dbReference type="EMBL" id="GBXM01055754">
    <property type="protein sequence ID" value="JAH52823.1"/>
    <property type="molecule type" value="Transcribed_RNA"/>
</dbReference>
<proteinExistence type="predicted"/>
<accession>A0A0E9TJD6</accession>
<protein>
    <submittedName>
        <fullName evidence="1">Uncharacterized protein</fullName>
    </submittedName>
</protein>
<sequence length="12" mass="1395">MWGNTAYVPDKL</sequence>